<evidence type="ECO:0000256" key="1">
    <source>
        <dbReference type="SAM" id="MobiDB-lite"/>
    </source>
</evidence>
<name>A0A7H1B6R0_9ACTN</name>
<proteinExistence type="predicted"/>
<dbReference type="RefSeq" id="WP_188337151.1">
    <property type="nucleotide sequence ID" value="NZ_CP061281.1"/>
</dbReference>
<sequence length="212" mass="21267">MSWQHPREDAEANLSGVVYDPQQAAGAYDGYADPATVHGWRESATVAPAALHDTTEPLPVVPDEDGAVFVDTTGRRGRLMRRGGIALGAVCVVFLGVVVFGLFGASPSSGPLSWTDGDDDGGKQRAEHSAPAAPGPVTTDAPSGTGATGAPSATPSGDPDDTPGKKEASPAASTSRGTADTPATTPPPTTEPARGNSTNNPGRGNGSTKGPK</sequence>
<gene>
    <name evidence="3" type="ORF">IAG42_12830</name>
</gene>
<reference evidence="3 4" key="1">
    <citation type="submission" date="2020-09" db="EMBL/GenBank/DDBJ databases">
        <title>A novel species.</title>
        <authorList>
            <person name="Gao J."/>
        </authorList>
    </citation>
    <scope>NUCLEOTIDE SEQUENCE [LARGE SCALE GENOMIC DNA]</scope>
    <source>
        <strain evidence="3 4">CRXT-Y-14</strain>
    </source>
</reference>
<dbReference type="AlphaFoldDB" id="A0A7H1B6R0"/>
<dbReference type="KEGG" id="sxn:IAG42_12830"/>
<accession>A0A7H1B6R0</accession>
<keyword evidence="2" id="KW-0812">Transmembrane</keyword>
<evidence type="ECO:0000313" key="3">
    <source>
        <dbReference type="EMBL" id="QNS04415.1"/>
    </source>
</evidence>
<evidence type="ECO:0000313" key="4">
    <source>
        <dbReference type="Proteomes" id="UP000516428"/>
    </source>
</evidence>
<feature type="compositionally biased region" description="Gly residues" evidence="1">
    <location>
        <begin position="203"/>
        <end position="212"/>
    </location>
</feature>
<evidence type="ECO:0000256" key="2">
    <source>
        <dbReference type="SAM" id="Phobius"/>
    </source>
</evidence>
<feature type="region of interest" description="Disordered" evidence="1">
    <location>
        <begin position="107"/>
        <end position="212"/>
    </location>
</feature>
<protein>
    <submittedName>
        <fullName evidence="3">Uncharacterized protein</fullName>
    </submittedName>
</protein>
<organism evidence="3 4">
    <name type="scientific">Streptomyces xanthii</name>
    <dbReference type="NCBI Taxonomy" id="2768069"/>
    <lineage>
        <taxon>Bacteria</taxon>
        <taxon>Bacillati</taxon>
        <taxon>Actinomycetota</taxon>
        <taxon>Actinomycetes</taxon>
        <taxon>Kitasatosporales</taxon>
        <taxon>Streptomycetaceae</taxon>
        <taxon>Streptomyces</taxon>
    </lineage>
</organism>
<keyword evidence="2" id="KW-0472">Membrane</keyword>
<keyword evidence="4" id="KW-1185">Reference proteome</keyword>
<dbReference type="Proteomes" id="UP000516428">
    <property type="component" value="Chromosome"/>
</dbReference>
<feature type="transmembrane region" description="Helical" evidence="2">
    <location>
        <begin position="85"/>
        <end position="105"/>
    </location>
</feature>
<dbReference type="EMBL" id="CP061281">
    <property type="protein sequence ID" value="QNS04415.1"/>
    <property type="molecule type" value="Genomic_DNA"/>
</dbReference>
<keyword evidence="2" id="KW-1133">Transmembrane helix</keyword>